<reference evidence="2" key="1">
    <citation type="submission" date="2021-03" db="EMBL/GenBank/DDBJ databases">
        <title>Human Oral Microbial Genomes.</title>
        <authorList>
            <person name="Johnston C.D."/>
            <person name="Chen T."/>
            <person name="Dewhirst F.E."/>
        </authorList>
    </citation>
    <scope>NUCLEOTIDE SEQUENCE</scope>
    <source>
        <strain evidence="2">F0714</strain>
    </source>
</reference>
<feature type="compositionally biased region" description="Gly residues" evidence="1">
    <location>
        <begin position="11"/>
        <end position="23"/>
    </location>
</feature>
<protein>
    <submittedName>
        <fullName evidence="2">Uncharacterized protein</fullName>
    </submittedName>
</protein>
<gene>
    <name evidence="2" type="ORF">J5A53_02650</name>
</gene>
<feature type="region of interest" description="Disordered" evidence="1">
    <location>
        <begin position="1"/>
        <end position="24"/>
    </location>
</feature>
<dbReference type="AlphaFoldDB" id="A0AB37HVL7"/>
<organism evidence="2 3">
    <name type="scientific">Arachnia propionica</name>
    <dbReference type="NCBI Taxonomy" id="1750"/>
    <lineage>
        <taxon>Bacteria</taxon>
        <taxon>Bacillati</taxon>
        <taxon>Actinomycetota</taxon>
        <taxon>Actinomycetes</taxon>
        <taxon>Propionibacteriales</taxon>
        <taxon>Propionibacteriaceae</taxon>
        <taxon>Arachnia</taxon>
    </lineage>
</organism>
<accession>A0AB37HVL7</accession>
<evidence type="ECO:0000313" key="2">
    <source>
        <dbReference type="EMBL" id="QUC11619.1"/>
    </source>
</evidence>
<evidence type="ECO:0000256" key="1">
    <source>
        <dbReference type="SAM" id="MobiDB-lite"/>
    </source>
</evidence>
<dbReference type="Proteomes" id="UP000677180">
    <property type="component" value="Chromosome"/>
</dbReference>
<dbReference type="RefSeq" id="WP_014847599.1">
    <property type="nucleotide sequence ID" value="NZ_CAUVFX010000006.1"/>
</dbReference>
<name>A0AB37HVL7_9ACTN</name>
<dbReference type="EMBL" id="CP072385">
    <property type="protein sequence ID" value="QUC11619.1"/>
    <property type="molecule type" value="Genomic_DNA"/>
</dbReference>
<sequence>MLHNRDFSGIPGAGTGSGTGRVGGETRVSKCVLAKWRSAQMVASRTLRAM</sequence>
<evidence type="ECO:0000313" key="3">
    <source>
        <dbReference type="Proteomes" id="UP000677180"/>
    </source>
</evidence>
<proteinExistence type="predicted"/>